<keyword evidence="7" id="KW-0812">Transmembrane</keyword>
<evidence type="ECO:0000256" key="7">
    <source>
        <dbReference type="SAM" id="Phobius"/>
    </source>
</evidence>
<feature type="compositionally biased region" description="Low complexity" evidence="6">
    <location>
        <begin position="702"/>
        <end position="713"/>
    </location>
</feature>
<keyword evidence="2 5" id="KW-0645">Protease</keyword>
<dbReference type="Proteomes" id="UP000323380">
    <property type="component" value="Unassembled WGS sequence"/>
</dbReference>
<dbReference type="InterPro" id="IPR015500">
    <property type="entry name" value="Peptidase_S8_subtilisin-rel"/>
</dbReference>
<dbReference type="Gene3D" id="3.40.50.200">
    <property type="entry name" value="Peptidase S8/S53 domain"/>
    <property type="match status" value="1"/>
</dbReference>
<organism evidence="9 10">
    <name type="scientific">Actinomadura chibensis</name>
    <dbReference type="NCBI Taxonomy" id="392828"/>
    <lineage>
        <taxon>Bacteria</taxon>
        <taxon>Bacillati</taxon>
        <taxon>Actinomycetota</taxon>
        <taxon>Actinomycetes</taxon>
        <taxon>Streptosporangiales</taxon>
        <taxon>Thermomonosporaceae</taxon>
        <taxon>Actinomadura</taxon>
    </lineage>
</organism>
<accession>A0A5D0N9S4</accession>
<feature type="region of interest" description="Disordered" evidence="6">
    <location>
        <begin position="544"/>
        <end position="602"/>
    </location>
</feature>
<dbReference type="GO" id="GO:0004252">
    <property type="term" value="F:serine-type endopeptidase activity"/>
    <property type="evidence" value="ECO:0007669"/>
    <property type="project" value="UniProtKB-UniRule"/>
</dbReference>
<protein>
    <submittedName>
        <fullName evidence="9">S8 family serine peptidase</fullName>
    </submittedName>
</protein>
<dbReference type="PANTHER" id="PTHR43806:SF11">
    <property type="entry name" value="CEREVISIN-RELATED"/>
    <property type="match status" value="1"/>
</dbReference>
<dbReference type="PRINTS" id="PR00723">
    <property type="entry name" value="SUBTILISIN"/>
</dbReference>
<dbReference type="PANTHER" id="PTHR43806">
    <property type="entry name" value="PEPTIDASE S8"/>
    <property type="match status" value="1"/>
</dbReference>
<proteinExistence type="inferred from homology"/>
<dbReference type="AlphaFoldDB" id="A0A5D0N9S4"/>
<feature type="compositionally biased region" description="Pro residues" evidence="6">
    <location>
        <begin position="627"/>
        <end position="640"/>
    </location>
</feature>
<dbReference type="GO" id="GO:0006508">
    <property type="term" value="P:proteolysis"/>
    <property type="evidence" value="ECO:0007669"/>
    <property type="project" value="UniProtKB-KW"/>
</dbReference>
<keyword evidence="4 5" id="KW-0720">Serine protease</keyword>
<dbReference type="EMBL" id="VSFG01000012">
    <property type="protein sequence ID" value="TYB40985.1"/>
    <property type="molecule type" value="Genomic_DNA"/>
</dbReference>
<feature type="compositionally biased region" description="Gly residues" evidence="6">
    <location>
        <begin position="714"/>
        <end position="746"/>
    </location>
</feature>
<feature type="compositionally biased region" description="Basic residues" evidence="6">
    <location>
        <begin position="16"/>
        <end position="30"/>
    </location>
</feature>
<dbReference type="InterPro" id="IPR036852">
    <property type="entry name" value="Peptidase_S8/S53_dom_sf"/>
</dbReference>
<name>A0A5D0N9S4_9ACTN</name>
<dbReference type="InterPro" id="IPR000209">
    <property type="entry name" value="Peptidase_S8/S53_dom"/>
</dbReference>
<feature type="compositionally biased region" description="Basic and acidic residues" evidence="6">
    <location>
        <begin position="664"/>
        <end position="678"/>
    </location>
</feature>
<evidence type="ECO:0000256" key="5">
    <source>
        <dbReference type="PROSITE-ProRule" id="PRU01240"/>
    </source>
</evidence>
<feature type="compositionally biased region" description="Basic and acidic residues" evidence="6">
    <location>
        <begin position="765"/>
        <end position="779"/>
    </location>
</feature>
<feature type="active site" description="Charge relay system" evidence="5">
    <location>
        <position position="249"/>
    </location>
</feature>
<dbReference type="InterPro" id="IPR050131">
    <property type="entry name" value="Peptidase_S8_subtilisin-like"/>
</dbReference>
<feature type="compositionally biased region" description="Low complexity" evidence="6">
    <location>
        <begin position="589"/>
        <end position="602"/>
    </location>
</feature>
<feature type="compositionally biased region" description="Pro residues" evidence="6">
    <location>
        <begin position="787"/>
        <end position="802"/>
    </location>
</feature>
<keyword evidence="10" id="KW-1185">Reference proteome</keyword>
<feature type="active site" description="Charge relay system" evidence="5">
    <location>
        <position position="214"/>
    </location>
</feature>
<dbReference type="InterPro" id="IPR023827">
    <property type="entry name" value="Peptidase_S8_Asp-AS"/>
</dbReference>
<evidence type="ECO:0000256" key="3">
    <source>
        <dbReference type="ARBA" id="ARBA00022801"/>
    </source>
</evidence>
<evidence type="ECO:0000256" key="6">
    <source>
        <dbReference type="SAM" id="MobiDB-lite"/>
    </source>
</evidence>
<dbReference type="PROSITE" id="PS51892">
    <property type="entry name" value="SUBTILASE"/>
    <property type="match status" value="1"/>
</dbReference>
<evidence type="ECO:0000256" key="2">
    <source>
        <dbReference type="ARBA" id="ARBA00022670"/>
    </source>
</evidence>
<feature type="active site" description="Charge relay system" evidence="5">
    <location>
        <position position="424"/>
    </location>
</feature>
<sequence>MRRRRDAPRPREGRPRAVRRPVRPRAHGRGRALTGARRPASAKRRRGVGAGSARGRHGGTPALSRNVPERPGDGRFAWQNVRPPRSAAVCREGRCGGVSEAGRRRSARGRRAAARRPDPSLRGARAAAYRAAGARTTAALALAALAGAVAVPVAIVPGGPAGARERTVRGASSGTFPGAPADQIRAREWHLNVLRATKAWKYSRGRGVTVAVLDTGVDARHPDLTGRVVNGPDLTGGVRRPGSRYWGLHGTSMASIIAGHGHGPGLAQGMMGVAPLSRVLSVRVTLENDDPLRRDDGQQAGGSEHDAVAQGIRYAVDHGADIINMSLGGGRQFYNGTASQASAIKYALGKGVVLIASAGNDGSGANRKNFPAAYPGVIAVGALDRRLRLWKDSNRRSHAAVCAPGVDIVSADASGGYVVGTGTSASSAMVAGVVALVRSRYPKLTPAEVRQALIEGSPARPGHPTGSATCRGTVDAQRVLFAAHRINKTSRGAVAEPPASPTALPAATTADDGDDLLLPIVLGGGGLLVLVGLLLGWRQRRRPDDAPAETDAVPDYGLPSAPPVPREPAAAPPVPGWDAPAHPGPATAPPDVVSRDAVPPDVVSPDVAAEDVAPVNVLWQSAEAFPEPLPPGDVPPPEPPSGEERAGGSPFDPSPLDGSWDGLSWDHEPFPGRDEPEPPPKQPPMMTSELRPFDPSEFLDSGLNGLNGLNGRNGLNGHGANGNGRNGEHLNGGGASTNGNGHGNANGHGKAPAAEEPILDDDDWESFRRSSLDESDRPEGGGTAPLPALPPEPPSDPPPPVDDGPQGAAEPPEQPGDEPRGRHSRRARPSDDEEYRPPWW</sequence>
<reference evidence="9 10" key="1">
    <citation type="submission" date="2019-08" db="EMBL/GenBank/DDBJ databases">
        <title>Actinomadura sp. nov. CYP1-5 isolated from mountain soil.</title>
        <authorList>
            <person name="Songsumanus A."/>
            <person name="Kuncharoen N."/>
            <person name="Kudo T."/>
            <person name="Yuki M."/>
            <person name="Igarashi Y."/>
            <person name="Tanasupawat S."/>
        </authorList>
    </citation>
    <scope>NUCLEOTIDE SEQUENCE [LARGE SCALE GENOMIC DNA]</scope>
    <source>
        <strain evidence="9 10">JCM 14158</strain>
    </source>
</reference>
<feature type="region of interest" description="Disordered" evidence="6">
    <location>
        <begin position="1"/>
        <end position="79"/>
    </location>
</feature>
<evidence type="ECO:0000313" key="9">
    <source>
        <dbReference type="EMBL" id="TYB40985.1"/>
    </source>
</evidence>
<feature type="domain" description="Peptidase S8/S53" evidence="8">
    <location>
        <begin position="205"/>
        <end position="457"/>
    </location>
</feature>
<comment type="similarity">
    <text evidence="1 5">Belongs to the peptidase S8 family.</text>
</comment>
<dbReference type="STRING" id="1220554.GCA_001552135_06003"/>
<feature type="compositionally biased region" description="Pro residues" evidence="6">
    <location>
        <begin position="560"/>
        <end position="575"/>
    </location>
</feature>
<keyword evidence="7" id="KW-1133">Transmembrane helix</keyword>
<dbReference type="Pfam" id="PF00082">
    <property type="entry name" value="Peptidase_S8"/>
    <property type="match status" value="1"/>
</dbReference>
<dbReference type="PROSITE" id="PS00136">
    <property type="entry name" value="SUBTILASE_ASP"/>
    <property type="match status" value="1"/>
</dbReference>
<keyword evidence="3 5" id="KW-0378">Hydrolase</keyword>
<feature type="region of interest" description="Disordered" evidence="6">
    <location>
        <begin position="99"/>
        <end position="119"/>
    </location>
</feature>
<gene>
    <name evidence="9" type="ORF">FXF69_38990</name>
</gene>
<dbReference type="SUPFAM" id="SSF52743">
    <property type="entry name" value="Subtilisin-like"/>
    <property type="match status" value="1"/>
</dbReference>
<comment type="caution">
    <text evidence="9">The sequence shown here is derived from an EMBL/GenBank/DDBJ whole genome shotgun (WGS) entry which is preliminary data.</text>
</comment>
<keyword evidence="7" id="KW-0472">Membrane</keyword>
<evidence type="ECO:0000256" key="4">
    <source>
        <dbReference type="ARBA" id="ARBA00022825"/>
    </source>
</evidence>
<feature type="region of interest" description="Disordered" evidence="6">
    <location>
        <begin position="624"/>
        <end position="840"/>
    </location>
</feature>
<evidence type="ECO:0000313" key="10">
    <source>
        <dbReference type="Proteomes" id="UP000323380"/>
    </source>
</evidence>
<evidence type="ECO:0000256" key="1">
    <source>
        <dbReference type="ARBA" id="ARBA00011073"/>
    </source>
</evidence>
<evidence type="ECO:0000259" key="8">
    <source>
        <dbReference type="Pfam" id="PF00082"/>
    </source>
</evidence>
<feature type="transmembrane region" description="Helical" evidence="7">
    <location>
        <begin position="138"/>
        <end position="159"/>
    </location>
</feature>
<feature type="compositionally biased region" description="Basic residues" evidence="6">
    <location>
        <begin position="104"/>
        <end position="114"/>
    </location>
</feature>